<reference evidence="1 2" key="1">
    <citation type="submission" date="2008-07" db="EMBL/GenBank/DDBJ databases">
        <authorList>
            <person name="Tandeau de Marsac N."/>
            <person name="Ferriera S."/>
            <person name="Johnson J."/>
            <person name="Kravitz S."/>
            <person name="Beeson K."/>
            <person name="Sutton G."/>
            <person name="Rogers Y.-H."/>
            <person name="Friedman R."/>
            <person name="Frazier M."/>
            <person name="Venter J.C."/>
        </authorList>
    </citation>
    <scope>NUCLEOTIDE SEQUENCE [LARGE SCALE GENOMIC DNA]</scope>
    <source>
        <strain evidence="1 2">PCC 7420</strain>
    </source>
</reference>
<dbReference type="AlphaFoldDB" id="B4VJ58"/>
<evidence type="ECO:0000313" key="2">
    <source>
        <dbReference type="Proteomes" id="UP000003835"/>
    </source>
</evidence>
<proteinExistence type="predicted"/>
<protein>
    <submittedName>
        <fullName evidence="1">Uncharacterized protein</fullName>
    </submittedName>
</protein>
<dbReference type="STRING" id="118168.MC7420_7801"/>
<evidence type="ECO:0000313" key="1">
    <source>
        <dbReference type="EMBL" id="EDX78063.1"/>
    </source>
</evidence>
<keyword evidence="2" id="KW-1185">Reference proteome</keyword>
<dbReference type="HOGENOM" id="CLU_3232155_0_0_3"/>
<dbReference type="EMBL" id="DS989842">
    <property type="protein sequence ID" value="EDX78063.1"/>
    <property type="molecule type" value="Genomic_DNA"/>
</dbReference>
<gene>
    <name evidence="1" type="ORF">MC7420_7801</name>
</gene>
<organism evidence="1 2">
    <name type="scientific">Coleofasciculus chthonoplastes PCC 7420</name>
    <dbReference type="NCBI Taxonomy" id="118168"/>
    <lineage>
        <taxon>Bacteria</taxon>
        <taxon>Bacillati</taxon>
        <taxon>Cyanobacteriota</taxon>
        <taxon>Cyanophyceae</taxon>
        <taxon>Coleofasciculales</taxon>
        <taxon>Coleofasciculaceae</taxon>
        <taxon>Coleofasciculus</taxon>
    </lineage>
</organism>
<name>B4VJ58_9CYAN</name>
<dbReference type="Proteomes" id="UP000003835">
    <property type="component" value="Unassembled WGS sequence"/>
</dbReference>
<accession>B4VJ58</accession>
<sequence>MCQTRAKTLHRSAFSGKTTKVALTVTPSRFQGKSSQPSLEPYQ</sequence>